<dbReference type="CDD" id="cd06259">
    <property type="entry name" value="YdcF-like"/>
    <property type="match status" value="1"/>
</dbReference>
<dbReference type="AlphaFoldDB" id="A0A4Q0YU80"/>
<dbReference type="InterPro" id="IPR014729">
    <property type="entry name" value="Rossmann-like_a/b/a_fold"/>
</dbReference>
<dbReference type="Proteomes" id="UP000290287">
    <property type="component" value="Unassembled WGS sequence"/>
</dbReference>
<gene>
    <name evidence="2" type="ORF">CS022_14030</name>
</gene>
<evidence type="ECO:0000313" key="2">
    <source>
        <dbReference type="EMBL" id="RXJ72749.1"/>
    </source>
</evidence>
<protein>
    <recommendedName>
        <fullName evidence="1">DUF218 domain-containing protein</fullName>
    </recommendedName>
</protein>
<dbReference type="OrthoDB" id="9782395at2"/>
<dbReference type="GO" id="GO:0005886">
    <property type="term" value="C:plasma membrane"/>
    <property type="evidence" value="ECO:0007669"/>
    <property type="project" value="TreeGrafter"/>
</dbReference>
<organism evidence="2 3">
    <name type="scientific">Veronia nyctiphanis</name>
    <dbReference type="NCBI Taxonomy" id="1278244"/>
    <lineage>
        <taxon>Bacteria</taxon>
        <taxon>Pseudomonadati</taxon>
        <taxon>Pseudomonadota</taxon>
        <taxon>Gammaproteobacteria</taxon>
        <taxon>Vibrionales</taxon>
        <taxon>Vibrionaceae</taxon>
        <taxon>Veronia</taxon>
    </lineage>
</organism>
<sequence>MQGYAIEHGVPESDIIIEPKARDTIENAKLSCQLIQACVPAVSNIGLLTTAFHIKRAEHLFKALLSENQTLHCFYVNDRTTRRENWWLTEAARQRVLHSYKTLQGFHAN</sequence>
<reference evidence="2 3" key="1">
    <citation type="submission" date="2017-10" db="EMBL/GenBank/DDBJ databases">
        <title>Nyctiphanis sp. nov., isolated from the stomach of the euphausiid Nyctiphanes simplex (Hansen, 1911) in the Gulf of California.</title>
        <authorList>
            <person name="Gomez-Gil B."/>
            <person name="Aguilar-Mendez M."/>
            <person name="Lopez-Cortes A."/>
            <person name="Gomez-Gutierrez J."/>
            <person name="Roque A."/>
            <person name="Lang E."/>
            <person name="Gonzalez-Castillo A."/>
        </authorList>
    </citation>
    <scope>NUCLEOTIDE SEQUENCE [LARGE SCALE GENOMIC DNA]</scope>
    <source>
        <strain evidence="2 3">CAIM 600</strain>
    </source>
</reference>
<evidence type="ECO:0000259" key="1">
    <source>
        <dbReference type="Pfam" id="PF02698"/>
    </source>
</evidence>
<comment type="caution">
    <text evidence="2">The sequence shown here is derived from an EMBL/GenBank/DDBJ whole genome shotgun (WGS) entry which is preliminary data.</text>
</comment>
<keyword evidence="3" id="KW-1185">Reference proteome</keyword>
<accession>A0A4Q0YU80</accession>
<proteinExistence type="predicted"/>
<dbReference type="EMBL" id="PEIB01000016">
    <property type="protein sequence ID" value="RXJ72749.1"/>
    <property type="molecule type" value="Genomic_DNA"/>
</dbReference>
<name>A0A4Q0YU80_9GAMM</name>
<evidence type="ECO:0000313" key="3">
    <source>
        <dbReference type="Proteomes" id="UP000290287"/>
    </source>
</evidence>
<dbReference type="Gene3D" id="3.40.50.620">
    <property type="entry name" value="HUPs"/>
    <property type="match status" value="1"/>
</dbReference>
<dbReference type="PANTHER" id="PTHR30336:SF20">
    <property type="entry name" value="DUF218 DOMAIN-CONTAINING PROTEIN"/>
    <property type="match status" value="1"/>
</dbReference>
<dbReference type="InterPro" id="IPR003848">
    <property type="entry name" value="DUF218"/>
</dbReference>
<dbReference type="InterPro" id="IPR051599">
    <property type="entry name" value="Cell_Envelope_Assoc"/>
</dbReference>
<feature type="domain" description="DUF218" evidence="1">
    <location>
        <begin position="1"/>
        <end position="69"/>
    </location>
</feature>
<dbReference type="Pfam" id="PF02698">
    <property type="entry name" value="DUF218"/>
    <property type="match status" value="1"/>
</dbReference>
<dbReference type="PANTHER" id="PTHR30336">
    <property type="entry name" value="INNER MEMBRANE PROTEIN, PROBABLE PERMEASE"/>
    <property type="match status" value="1"/>
</dbReference>